<dbReference type="RefSeq" id="WP_205872441.1">
    <property type="nucleotide sequence ID" value="NZ_CP070872.1"/>
</dbReference>
<dbReference type="AlphaFoldDB" id="A0AA45QS54"/>
<name>A0AA45QS54_9LACT</name>
<gene>
    <name evidence="1" type="ORF">JW886_04700</name>
</gene>
<proteinExistence type="predicted"/>
<evidence type="ECO:0000313" key="1">
    <source>
        <dbReference type="EMBL" id="QSE77547.1"/>
    </source>
</evidence>
<keyword evidence="2" id="KW-1185">Reference proteome</keyword>
<accession>A0AA45QS54</accession>
<sequence length="89" mass="10090">MNYHITHIRLSDHFSSSPSKITHVKLEGGTIETTAEVAYFIDIGCHYSYTNKAGQKLSVGSVHPMNRSPYIHTRKRVTSPDELLFLPLF</sequence>
<organism evidence="1 2">
    <name type="scientific">Lactococcus taiwanensis</name>
    <dbReference type="NCBI Taxonomy" id="1151742"/>
    <lineage>
        <taxon>Bacteria</taxon>
        <taxon>Bacillati</taxon>
        <taxon>Bacillota</taxon>
        <taxon>Bacilli</taxon>
        <taxon>Lactobacillales</taxon>
        <taxon>Streptococcaceae</taxon>
        <taxon>Lactococcus</taxon>
    </lineage>
</organism>
<reference evidence="1 2" key="1">
    <citation type="submission" date="2021-02" db="EMBL/GenBank/DDBJ databases">
        <title>Complete genome sequence of Lactococcus lactis strain K_LL004.</title>
        <authorList>
            <person name="Kim H.B."/>
        </authorList>
    </citation>
    <scope>NUCLEOTIDE SEQUENCE [LARGE SCALE GENOMIC DNA]</scope>
    <source>
        <strain evidence="1 2">K_LL004</strain>
    </source>
</reference>
<dbReference type="KEGG" id="lti:JW886_04700"/>
<protein>
    <submittedName>
        <fullName evidence="1">DUF3892 domain-containing protein</fullName>
    </submittedName>
</protein>
<dbReference type="EMBL" id="CP070872">
    <property type="protein sequence ID" value="QSE77547.1"/>
    <property type="molecule type" value="Genomic_DNA"/>
</dbReference>
<evidence type="ECO:0000313" key="2">
    <source>
        <dbReference type="Proteomes" id="UP000663608"/>
    </source>
</evidence>
<dbReference type="Proteomes" id="UP000663608">
    <property type="component" value="Chromosome"/>
</dbReference>